<dbReference type="AlphaFoldDB" id="A0A4Y7T9E6"/>
<dbReference type="CDD" id="cd12087">
    <property type="entry name" value="TM_EGFR-like"/>
    <property type="match status" value="1"/>
</dbReference>
<keyword evidence="2" id="KW-0472">Membrane</keyword>
<dbReference type="EMBL" id="QPFP01000021">
    <property type="protein sequence ID" value="TEB30730.1"/>
    <property type="molecule type" value="Genomic_DNA"/>
</dbReference>
<gene>
    <name evidence="3" type="ORF">FA13DRAFT_1733152</name>
</gene>
<evidence type="ECO:0000313" key="3">
    <source>
        <dbReference type="EMBL" id="TEB30730.1"/>
    </source>
</evidence>
<evidence type="ECO:0000313" key="4">
    <source>
        <dbReference type="Proteomes" id="UP000298030"/>
    </source>
</evidence>
<sequence>MAPTFVKRGESVDASLSPSPWSTTTFLAIGAASVLLLIAIGATIFFLRRRRSFQLGQRERDSISRLSWSPVTTLNSTPFASHTNTPMRPSPWEKGVLYYSESFGGSRVGSFYTSTSGTAPSSPCLYLRSKSALHLPLGSVEDKEEDKSEEKTQGGAEEEEGKRSISPLRLSPHLERLPSVKARPTNRVSELVRGSVLLGGTTFEGEPQPNSPNLKPMAPLVRNAGLAVPDSREGR</sequence>
<evidence type="ECO:0000256" key="2">
    <source>
        <dbReference type="SAM" id="Phobius"/>
    </source>
</evidence>
<dbReference type="OrthoDB" id="10350630at2759"/>
<comment type="caution">
    <text evidence="3">The sequence shown here is derived from an EMBL/GenBank/DDBJ whole genome shotgun (WGS) entry which is preliminary data.</text>
</comment>
<dbReference type="Proteomes" id="UP000298030">
    <property type="component" value="Unassembled WGS sequence"/>
</dbReference>
<keyword evidence="4" id="KW-1185">Reference proteome</keyword>
<keyword evidence="2" id="KW-0812">Transmembrane</keyword>
<proteinExistence type="predicted"/>
<organism evidence="3 4">
    <name type="scientific">Coprinellus micaceus</name>
    <name type="common">Glistening ink-cap mushroom</name>
    <name type="synonym">Coprinus micaceus</name>
    <dbReference type="NCBI Taxonomy" id="71717"/>
    <lineage>
        <taxon>Eukaryota</taxon>
        <taxon>Fungi</taxon>
        <taxon>Dikarya</taxon>
        <taxon>Basidiomycota</taxon>
        <taxon>Agaricomycotina</taxon>
        <taxon>Agaricomycetes</taxon>
        <taxon>Agaricomycetidae</taxon>
        <taxon>Agaricales</taxon>
        <taxon>Agaricineae</taxon>
        <taxon>Psathyrellaceae</taxon>
        <taxon>Coprinellus</taxon>
    </lineage>
</organism>
<feature type="region of interest" description="Disordered" evidence="1">
    <location>
        <begin position="198"/>
        <end position="235"/>
    </location>
</feature>
<keyword evidence="2" id="KW-1133">Transmembrane helix</keyword>
<evidence type="ECO:0000256" key="1">
    <source>
        <dbReference type="SAM" id="MobiDB-lite"/>
    </source>
</evidence>
<feature type="region of interest" description="Disordered" evidence="1">
    <location>
        <begin position="137"/>
        <end position="176"/>
    </location>
</feature>
<reference evidence="3 4" key="1">
    <citation type="journal article" date="2019" name="Nat. Ecol. Evol.">
        <title>Megaphylogeny resolves global patterns of mushroom evolution.</title>
        <authorList>
            <person name="Varga T."/>
            <person name="Krizsan K."/>
            <person name="Foldi C."/>
            <person name="Dima B."/>
            <person name="Sanchez-Garcia M."/>
            <person name="Sanchez-Ramirez S."/>
            <person name="Szollosi G.J."/>
            <person name="Szarkandi J.G."/>
            <person name="Papp V."/>
            <person name="Albert L."/>
            <person name="Andreopoulos W."/>
            <person name="Angelini C."/>
            <person name="Antonin V."/>
            <person name="Barry K.W."/>
            <person name="Bougher N.L."/>
            <person name="Buchanan P."/>
            <person name="Buyck B."/>
            <person name="Bense V."/>
            <person name="Catcheside P."/>
            <person name="Chovatia M."/>
            <person name="Cooper J."/>
            <person name="Damon W."/>
            <person name="Desjardin D."/>
            <person name="Finy P."/>
            <person name="Geml J."/>
            <person name="Haridas S."/>
            <person name="Hughes K."/>
            <person name="Justo A."/>
            <person name="Karasinski D."/>
            <person name="Kautmanova I."/>
            <person name="Kiss B."/>
            <person name="Kocsube S."/>
            <person name="Kotiranta H."/>
            <person name="LaButti K.M."/>
            <person name="Lechner B.E."/>
            <person name="Liimatainen K."/>
            <person name="Lipzen A."/>
            <person name="Lukacs Z."/>
            <person name="Mihaltcheva S."/>
            <person name="Morgado L.N."/>
            <person name="Niskanen T."/>
            <person name="Noordeloos M.E."/>
            <person name="Ohm R.A."/>
            <person name="Ortiz-Santana B."/>
            <person name="Ovrebo C."/>
            <person name="Racz N."/>
            <person name="Riley R."/>
            <person name="Savchenko A."/>
            <person name="Shiryaev A."/>
            <person name="Soop K."/>
            <person name="Spirin V."/>
            <person name="Szebenyi C."/>
            <person name="Tomsovsky M."/>
            <person name="Tulloss R.E."/>
            <person name="Uehling J."/>
            <person name="Grigoriev I.V."/>
            <person name="Vagvolgyi C."/>
            <person name="Papp T."/>
            <person name="Martin F.M."/>
            <person name="Miettinen O."/>
            <person name="Hibbett D.S."/>
            <person name="Nagy L.G."/>
        </authorList>
    </citation>
    <scope>NUCLEOTIDE SEQUENCE [LARGE SCALE GENOMIC DNA]</scope>
    <source>
        <strain evidence="3 4">FP101781</strain>
    </source>
</reference>
<accession>A0A4Y7T9E6</accession>
<feature type="transmembrane region" description="Helical" evidence="2">
    <location>
        <begin position="26"/>
        <end position="47"/>
    </location>
</feature>
<name>A0A4Y7T9E6_COPMI</name>
<protein>
    <submittedName>
        <fullName evidence="3">Uncharacterized protein</fullName>
    </submittedName>
</protein>